<dbReference type="AlphaFoldDB" id="A0A147DR12"/>
<accession>A0A147DR12</accession>
<name>A0A147DR12_9MICO</name>
<dbReference type="SUPFAM" id="SSF46785">
    <property type="entry name" value="Winged helix' DNA-binding domain"/>
    <property type="match status" value="1"/>
</dbReference>
<evidence type="ECO:0000313" key="1">
    <source>
        <dbReference type="EMBL" id="KTR52027.1"/>
    </source>
</evidence>
<proteinExistence type="predicted"/>
<dbReference type="Proteomes" id="UP000072763">
    <property type="component" value="Unassembled WGS sequence"/>
</dbReference>
<gene>
    <name evidence="1" type="ORF">NS359_08020</name>
</gene>
<reference evidence="1 2" key="1">
    <citation type="journal article" date="2016" name="Front. Microbiol.">
        <title>Genomic Resource of Rice Seed Associated Bacteria.</title>
        <authorList>
            <person name="Midha S."/>
            <person name="Bansal K."/>
            <person name="Sharma S."/>
            <person name="Kumar N."/>
            <person name="Patil P.P."/>
            <person name="Chaudhry V."/>
            <person name="Patil P.B."/>
        </authorList>
    </citation>
    <scope>NUCLEOTIDE SEQUENCE [LARGE SCALE GENOMIC DNA]</scope>
    <source>
        <strain evidence="1 2">NS359</strain>
    </source>
</reference>
<evidence type="ECO:0008006" key="3">
    <source>
        <dbReference type="Google" id="ProtNLM"/>
    </source>
</evidence>
<dbReference type="InterPro" id="IPR036390">
    <property type="entry name" value="WH_DNA-bd_sf"/>
</dbReference>
<organism evidence="1 2">
    <name type="scientific">Curtobacterium oceanosedimentum</name>
    <dbReference type="NCBI Taxonomy" id="465820"/>
    <lineage>
        <taxon>Bacteria</taxon>
        <taxon>Bacillati</taxon>
        <taxon>Actinomycetota</taxon>
        <taxon>Actinomycetes</taxon>
        <taxon>Micrococcales</taxon>
        <taxon>Microbacteriaceae</taxon>
        <taxon>Curtobacterium</taxon>
    </lineage>
</organism>
<evidence type="ECO:0000313" key="2">
    <source>
        <dbReference type="Proteomes" id="UP000072763"/>
    </source>
</evidence>
<sequence>MAAAWSKRLFGDSHFLHVANAISVGAEELDALELRDALQLSQSAVRRVLIDLEAVSLLERLERPSRTARQRYRRAAHPFWAATAALYGTAAERDE</sequence>
<dbReference type="PATRIC" id="fig|465820.4.peg.1696"/>
<comment type="caution">
    <text evidence="1">The sequence shown here is derived from an EMBL/GenBank/DDBJ whole genome shotgun (WGS) entry which is preliminary data.</text>
</comment>
<dbReference type="EMBL" id="LDRC01000039">
    <property type="protein sequence ID" value="KTR52027.1"/>
    <property type="molecule type" value="Genomic_DNA"/>
</dbReference>
<protein>
    <recommendedName>
        <fullName evidence="3">HTH marR-type domain-containing protein</fullName>
    </recommendedName>
</protein>